<name>A0A3B0UYD2_9ZZZZ</name>
<sequence>MMSWKPIDLSGLHTYSIHDRQSKVTVADFAEPQRPGQTVRQLINSLPKQLLGVDFPELIGRLATAHEAKRPIMIGMGAHVIKVGLNPLLIDLMERGIISSLALNGAGVVHDTEIAMAGRTSEEVGQVLDSGAFGAARETGQFINEAVSAAGPDTGLGQAMGDALLAHDLPYNSYSLLASARRLQIPVTVHVAIGTDIVHIHPSCSGADTGRASYLDFRLFCGIVADLEGGAYLNIGSAVLLPEVFLKALTVVRNLGHKVLDFTTANFDFIRQYRPLTNVVNRPTAGGGKGYSIVGHHELMIPLLAAALLDELAARGRV</sequence>
<proteinExistence type="predicted"/>
<dbReference type="AlphaFoldDB" id="A0A3B0UYD2"/>
<dbReference type="Gene3D" id="3.40.50.10690">
    <property type="entry name" value="putative lor/sdh protein like domains"/>
    <property type="match status" value="1"/>
</dbReference>
<reference evidence="1" key="1">
    <citation type="submission" date="2018-06" db="EMBL/GenBank/DDBJ databases">
        <authorList>
            <person name="Zhirakovskaya E."/>
        </authorList>
    </citation>
    <scope>NUCLEOTIDE SEQUENCE</scope>
</reference>
<evidence type="ECO:0000313" key="1">
    <source>
        <dbReference type="EMBL" id="VAW33740.1"/>
    </source>
</evidence>
<dbReference type="EMBL" id="UOEX01000058">
    <property type="protein sequence ID" value="VAW33740.1"/>
    <property type="molecule type" value="Genomic_DNA"/>
</dbReference>
<gene>
    <name evidence="1" type="ORF">MNBD_DELTA03-1552</name>
</gene>
<protein>
    <submittedName>
        <fullName evidence="1">Uncharacterized protein</fullName>
    </submittedName>
</protein>
<accession>A0A3B0UYD2</accession>
<organism evidence="1">
    <name type="scientific">hydrothermal vent metagenome</name>
    <dbReference type="NCBI Taxonomy" id="652676"/>
    <lineage>
        <taxon>unclassified sequences</taxon>
        <taxon>metagenomes</taxon>
        <taxon>ecological metagenomes</taxon>
    </lineage>
</organism>